<dbReference type="OrthoDB" id="3060195at2759"/>
<keyword evidence="3" id="KW-1185">Reference proteome</keyword>
<evidence type="ECO:0000256" key="1">
    <source>
        <dbReference type="SAM" id="Phobius"/>
    </source>
</evidence>
<accession>A0A9W9A871</accession>
<comment type="caution">
    <text evidence="2">The sequence shown here is derived from an EMBL/GenBank/DDBJ whole genome shotgun (WGS) entry which is preliminary data.</text>
</comment>
<evidence type="ECO:0000313" key="2">
    <source>
        <dbReference type="EMBL" id="KAJ4475064.1"/>
    </source>
</evidence>
<feature type="transmembrane region" description="Helical" evidence="1">
    <location>
        <begin position="12"/>
        <end position="32"/>
    </location>
</feature>
<evidence type="ECO:0000313" key="3">
    <source>
        <dbReference type="Proteomes" id="UP001150266"/>
    </source>
</evidence>
<reference evidence="2" key="1">
    <citation type="submission" date="2022-08" db="EMBL/GenBank/DDBJ databases">
        <title>A Global Phylogenomic Analysis of the Shiitake Genus Lentinula.</title>
        <authorList>
            <consortium name="DOE Joint Genome Institute"/>
            <person name="Sierra-Patev S."/>
            <person name="Min B."/>
            <person name="Naranjo-Ortiz M."/>
            <person name="Looney B."/>
            <person name="Konkel Z."/>
            <person name="Slot J.C."/>
            <person name="Sakamoto Y."/>
            <person name="Steenwyk J.L."/>
            <person name="Rokas A."/>
            <person name="Carro J."/>
            <person name="Camarero S."/>
            <person name="Ferreira P."/>
            <person name="Molpeceres G."/>
            <person name="Ruiz-Duenas F.J."/>
            <person name="Serrano A."/>
            <person name="Henrissat B."/>
            <person name="Drula E."/>
            <person name="Hughes K.W."/>
            <person name="Mata J.L."/>
            <person name="Ishikawa N.K."/>
            <person name="Vargas-Isla R."/>
            <person name="Ushijima S."/>
            <person name="Smith C.A."/>
            <person name="Ahrendt S."/>
            <person name="Andreopoulos W."/>
            <person name="He G."/>
            <person name="Labutti K."/>
            <person name="Lipzen A."/>
            <person name="Ng V."/>
            <person name="Riley R."/>
            <person name="Sandor L."/>
            <person name="Barry K."/>
            <person name="Martinez A.T."/>
            <person name="Xiao Y."/>
            <person name="Gibbons J.G."/>
            <person name="Terashima K."/>
            <person name="Grigoriev I.V."/>
            <person name="Hibbett D.S."/>
        </authorList>
    </citation>
    <scope>NUCLEOTIDE SEQUENCE</scope>
    <source>
        <strain evidence="2">JLM2183</strain>
    </source>
</reference>
<feature type="transmembrane region" description="Helical" evidence="1">
    <location>
        <begin position="99"/>
        <end position="117"/>
    </location>
</feature>
<protein>
    <submittedName>
        <fullName evidence="2">Uncharacterized protein</fullName>
    </submittedName>
</protein>
<dbReference type="Proteomes" id="UP001150266">
    <property type="component" value="Unassembled WGS sequence"/>
</dbReference>
<keyword evidence="1" id="KW-1133">Transmembrane helix</keyword>
<name>A0A9W9A871_9AGAR</name>
<gene>
    <name evidence="2" type="ORF">J3R30DRAFT_3406221</name>
</gene>
<keyword evidence="1" id="KW-0812">Transmembrane</keyword>
<proteinExistence type="predicted"/>
<dbReference type="AlphaFoldDB" id="A0A9W9A871"/>
<dbReference type="EMBL" id="JAOTPV010000015">
    <property type="protein sequence ID" value="KAJ4475064.1"/>
    <property type="molecule type" value="Genomic_DNA"/>
</dbReference>
<feature type="transmembrane region" description="Helical" evidence="1">
    <location>
        <begin position="67"/>
        <end position="87"/>
    </location>
</feature>
<organism evidence="2 3">
    <name type="scientific">Lentinula aciculospora</name>
    <dbReference type="NCBI Taxonomy" id="153920"/>
    <lineage>
        <taxon>Eukaryota</taxon>
        <taxon>Fungi</taxon>
        <taxon>Dikarya</taxon>
        <taxon>Basidiomycota</taxon>
        <taxon>Agaricomycotina</taxon>
        <taxon>Agaricomycetes</taxon>
        <taxon>Agaricomycetidae</taxon>
        <taxon>Agaricales</taxon>
        <taxon>Marasmiineae</taxon>
        <taxon>Omphalotaceae</taxon>
        <taxon>Lentinula</taxon>
    </lineage>
</organism>
<sequence>MGDVVLEDETWVVANYVVVAASSLIFQALMTLPGNGTNKQCRLDLENELPLKCQSSVTQIIIRDGTLYFIATLVLAAIDAVLLLTSLKSPGDTNSLSEVVGPFFNVFSNLLISRLMLNLHTFNTSGNIMMNRGVASIQSSSLHFAPIAFGAPLDVTDGAVEEMEMERQ</sequence>
<keyword evidence="1" id="KW-0472">Membrane</keyword>